<organism evidence="1 2">
    <name type="scientific">Fragariocoptes setiger</name>
    <dbReference type="NCBI Taxonomy" id="1670756"/>
    <lineage>
        <taxon>Eukaryota</taxon>
        <taxon>Metazoa</taxon>
        <taxon>Ecdysozoa</taxon>
        <taxon>Arthropoda</taxon>
        <taxon>Chelicerata</taxon>
        <taxon>Arachnida</taxon>
        <taxon>Acari</taxon>
        <taxon>Acariformes</taxon>
        <taxon>Trombidiformes</taxon>
        <taxon>Prostigmata</taxon>
        <taxon>Eupodina</taxon>
        <taxon>Eriophyoidea</taxon>
        <taxon>Phytoptidae</taxon>
        <taxon>Fragariocoptes</taxon>
    </lineage>
</organism>
<keyword evidence="2" id="KW-1185">Reference proteome</keyword>
<comment type="caution">
    <text evidence="1">The sequence shown here is derived from an EMBL/GenBank/DDBJ whole genome shotgun (WGS) entry which is preliminary data.</text>
</comment>
<sequence length="105" mass="12051">MYEYGLGELSWEENANETVSVRGFIARKYAPSRRIMPRTFSFDLMDQFGRVVVDVSFSWRRYQSIDQGTSVLLVNAVVYKESGLCVHLYLPDPKNNVLTVPPTRA</sequence>
<name>A0ABQ7SD54_9ACAR</name>
<reference evidence="1 2" key="1">
    <citation type="submission" date="2020-10" db="EMBL/GenBank/DDBJ databases">
        <authorList>
            <person name="Klimov P.B."/>
            <person name="Dyachkov S.M."/>
            <person name="Chetverikov P.E."/>
        </authorList>
    </citation>
    <scope>NUCLEOTIDE SEQUENCE [LARGE SCALE GENOMIC DNA]</scope>
    <source>
        <strain evidence="1">BMOC 18-1129-001#AD2665</strain>
        <tissue evidence="1">Entire mites</tissue>
    </source>
</reference>
<accession>A0ABQ7SD54</accession>
<evidence type="ECO:0000313" key="2">
    <source>
        <dbReference type="Proteomes" id="UP000825002"/>
    </source>
</evidence>
<gene>
    <name evidence="1" type="ORF">GZH46_00077</name>
</gene>
<evidence type="ECO:0000313" key="1">
    <source>
        <dbReference type="EMBL" id="KAG9511354.1"/>
    </source>
</evidence>
<protein>
    <submittedName>
        <fullName evidence="1">Uncharacterized protein</fullName>
    </submittedName>
</protein>
<dbReference type="EMBL" id="JAIFTH010000008">
    <property type="protein sequence ID" value="KAG9511354.1"/>
    <property type="molecule type" value="Genomic_DNA"/>
</dbReference>
<feature type="non-terminal residue" evidence="1">
    <location>
        <position position="105"/>
    </location>
</feature>
<proteinExistence type="predicted"/>
<dbReference type="Proteomes" id="UP000825002">
    <property type="component" value="Unassembled WGS sequence"/>
</dbReference>